<dbReference type="Proteomes" id="UP000249464">
    <property type="component" value="Unassembled WGS sequence"/>
</dbReference>
<keyword evidence="3" id="KW-1185">Reference proteome</keyword>
<sequence>MTVQAALPQESPSIGAPNADPAATEAVDAATDGAVSTTASPSSGFRLDLDLGKQTESDAIAPRVRRGAPDWSGPVVSASTTHSAELMKRIDPETLLTLKIESSNGTSERSKAFQVRVVAMHEAHQNDKNMLEDQVAAPQVEAQFAALQARTDELVKVEETFEADNQETIIKAVEECVAGAGPRPSDAAAVDEVDRTQVAEVKGGSTCCGVIQDFRNSARRTRRRPSACNIYRRRCWNAFDRRRQCRAKKRFGEQLAKQQTTTRLSAERAQAQPDAKAATEAAIATATATATTSSAPAFAPKVDVDALFVGKLKELEAGRLASQQQAVQAAVTEALARQATGNDAHVATQLQETRNNMPGRVHQKGHTDDGVQEGGRDQAQGVRRLAQRSRTNFSRRTGGSFA</sequence>
<evidence type="ECO:0000313" key="3">
    <source>
        <dbReference type="Proteomes" id="UP000249464"/>
    </source>
</evidence>
<protein>
    <submittedName>
        <fullName evidence="2">BQ5605_C022g09581 protein</fullName>
    </submittedName>
</protein>
<proteinExistence type="predicted"/>
<reference evidence="2 3" key="1">
    <citation type="submission" date="2016-11" db="EMBL/GenBank/DDBJ databases">
        <authorList>
            <person name="Jaros S."/>
            <person name="Januszkiewicz K."/>
            <person name="Wedrychowicz H."/>
        </authorList>
    </citation>
    <scope>NUCLEOTIDE SEQUENCE [LARGE SCALE GENOMIC DNA]</scope>
</reference>
<dbReference type="EMBL" id="FQNC01000084">
    <property type="protein sequence ID" value="SGZ23054.1"/>
    <property type="molecule type" value="Genomic_DNA"/>
</dbReference>
<feature type="compositionally biased region" description="Polar residues" evidence="1">
    <location>
        <begin position="388"/>
        <end position="402"/>
    </location>
</feature>
<feature type="region of interest" description="Disordered" evidence="1">
    <location>
        <begin position="1"/>
        <end position="48"/>
    </location>
</feature>
<evidence type="ECO:0000256" key="1">
    <source>
        <dbReference type="SAM" id="MobiDB-lite"/>
    </source>
</evidence>
<accession>A0A2X0ML36</accession>
<organism evidence="2 3">
    <name type="scientific">Microbotryum silenes-dioicae</name>
    <dbReference type="NCBI Taxonomy" id="796604"/>
    <lineage>
        <taxon>Eukaryota</taxon>
        <taxon>Fungi</taxon>
        <taxon>Dikarya</taxon>
        <taxon>Basidiomycota</taxon>
        <taxon>Pucciniomycotina</taxon>
        <taxon>Microbotryomycetes</taxon>
        <taxon>Microbotryales</taxon>
        <taxon>Microbotryaceae</taxon>
        <taxon>Microbotryum</taxon>
    </lineage>
</organism>
<feature type="region of interest" description="Disordered" evidence="1">
    <location>
        <begin position="351"/>
        <end position="402"/>
    </location>
</feature>
<name>A0A2X0ML36_9BASI</name>
<dbReference type="AlphaFoldDB" id="A0A2X0ML36"/>
<gene>
    <name evidence="2" type="primary">BQ5605_C022g09581</name>
    <name evidence="2" type="ORF">BQ5605_C022G09581</name>
</gene>
<feature type="compositionally biased region" description="Low complexity" evidence="1">
    <location>
        <begin position="19"/>
        <end position="35"/>
    </location>
</feature>
<evidence type="ECO:0000313" key="2">
    <source>
        <dbReference type="EMBL" id="SGZ23054.1"/>
    </source>
</evidence>